<feature type="compositionally biased region" description="Basic and acidic residues" evidence="3">
    <location>
        <begin position="282"/>
        <end position="298"/>
    </location>
</feature>
<proteinExistence type="inferred from homology"/>
<evidence type="ECO:0000256" key="3">
    <source>
        <dbReference type="SAM" id="MobiDB-lite"/>
    </source>
</evidence>
<evidence type="ECO:0000256" key="1">
    <source>
        <dbReference type="ARBA" id="ARBA00009861"/>
    </source>
</evidence>
<accession>A0A9D4VEV0</accession>
<dbReference type="PANTHER" id="PTHR31642">
    <property type="entry name" value="TRICHOTHECENE 3-O-ACETYLTRANSFERASE"/>
    <property type="match status" value="1"/>
</dbReference>
<keyword evidence="5" id="KW-1185">Reference proteome</keyword>
<feature type="compositionally biased region" description="Polar residues" evidence="3">
    <location>
        <begin position="300"/>
        <end position="310"/>
    </location>
</feature>
<gene>
    <name evidence="4" type="ORF">GOP47_0001161</name>
</gene>
<feature type="region of interest" description="Disordered" evidence="3">
    <location>
        <begin position="282"/>
        <end position="317"/>
    </location>
</feature>
<evidence type="ECO:0000256" key="2">
    <source>
        <dbReference type="ARBA" id="ARBA00022679"/>
    </source>
</evidence>
<dbReference type="InterPro" id="IPR023213">
    <property type="entry name" value="CAT-like_dom_sf"/>
</dbReference>
<protein>
    <submittedName>
        <fullName evidence="4">Uncharacterized protein</fullName>
    </submittedName>
</protein>
<dbReference type="Proteomes" id="UP000886520">
    <property type="component" value="Chromosome 1"/>
</dbReference>
<evidence type="ECO:0000313" key="4">
    <source>
        <dbReference type="EMBL" id="KAI5084992.1"/>
    </source>
</evidence>
<comment type="similarity">
    <text evidence="1">Belongs to the plant acyltransferase family.</text>
</comment>
<dbReference type="Pfam" id="PF02458">
    <property type="entry name" value="Transferase"/>
    <property type="match status" value="1"/>
</dbReference>
<comment type="caution">
    <text evidence="4">The sequence shown here is derived from an EMBL/GenBank/DDBJ whole genome shotgun (WGS) entry which is preliminary data.</text>
</comment>
<dbReference type="EMBL" id="JABFUD020000001">
    <property type="protein sequence ID" value="KAI5084992.1"/>
    <property type="molecule type" value="Genomic_DNA"/>
</dbReference>
<keyword evidence="2" id="KW-0808">Transferase</keyword>
<dbReference type="InterPro" id="IPR050317">
    <property type="entry name" value="Plant_Fungal_Acyltransferase"/>
</dbReference>
<organism evidence="4 5">
    <name type="scientific">Adiantum capillus-veneris</name>
    <name type="common">Maidenhair fern</name>
    <dbReference type="NCBI Taxonomy" id="13818"/>
    <lineage>
        <taxon>Eukaryota</taxon>
        <taxon>Viridiplantae</taxon>
        <taxon>Streptophyta</taxon>
        <taxon>Embryophyta</taxon>
        <taxon>Tracheophyta</taxon>
        <taxon>Polypodiopsida</taxon>
        <taxon>Polypodiidae</taxon>
        <taxon>Polypodiales</taxon>
        <taxon>Pteridineae</taxon>
        <taxon>Pteridaceae</taxon>
        <taxon>Vittarioideae</taxon>
        <taxon>Adiantum</taxon>
    </lineage>
</organism>
<name>A0A9D4VEV0_ADICA</name>
<dbReference type="OrthoDB" id="1862401at2759"/>
<dbReference type="AlphaFoldDB" id="A0A9D4VEV0"/>
<dbReference type="GO" id="GO:0016747">
    <property type="term" value="F:acyltransferase activity, transferring groups other than amino-acyl groups"/>
    <property type="evidence" value="ECO:0007669"/>
    <property type="project" value="TreeGrafter"/>
</dbReference>
<reference evidence="4" key="1">
    <citation type="submission" date="2021-01" db="EMBL/GenBank/DDBJ databases">
        <title>Adiantum capillus-veneris genome.</title>
        <authorList>
            <person name="Fang Y."/>
            <person name="Liao Q."/>
        </authorList>
    </citation>
    <scope>NUCLEOTIDE SEQUENCE</scope>
    <source>
        <strain evidence="4">H3</strain>
        <tissue evidence="4">Leaf</tissue>
    </source>
</reference>
<dbReference type="PANTHER" id="PTHR31642:SF310">
    <property type="entry name" value="FATTY ALCOHOL:CAFFEOYL-COA ACYLTRANSFERASE"/>
    <property type="match status" value="1"/>
</dbReference>
<evidence type="ECO:0000313" key="5">
    <source>
        <dbReference type="Proteomes" id="UP000886520"/>
    </source>
</evidence>
<dbReference type="Gene3D" id="3.30.559.10">
    <property type="entry name" value="Chloramphenicol acetyltransferase-like domain"/>
    <property type="match status" value="1"/>
</dbReference>
<sequence length="364" mass="39576">MKGIFFWLEGWHLDLFLRHSLDRARWLWRTSCAVFLPHPPKLGSSPERVCFPPRPLPVKPSSCPPSIFSGENSITTAVSSSTSARSVLLHPLHSYSSSSTAFPFAWFTTSLSVAALPWAPTLPTGSSSEFVEASIDVPISQLAPGSDPPRLFIDCNDAGIEFVEASIDVPISQLAQDGFQMKPFFEQLCQMPDHKGHCLYSSPLLCIQVTTFSDGGFTLGITHSHVVADGHSLWNFIVSWSECSRGVPLSLPPLHDRQKLALPDPSPEIASHWNFSLLDSDKEAADPAGGQEERKDSIGTKPSSNGNASSDGEPDPLVQCVLDMSASSVKKLKNEAGEGFTSYEVDHMCTFLAAHHSFSPKVKA</sequence>